<feature type="transmembrane region" description="Helical" evidence="5">
    <location>
        <begin position="215"/>
        <end position="237"/>
    </location>
</feature>
<evidence type="ECO:0000313" key="8">
    <source>
        <dbReference type="Proteomes" id="UP000762676"/>
    </source>
</evidence>
<feature type="transmembrane region" description="Helical" evidence="5">
    <location>
        <begin position="127"/>
        <end position="146"/>
    </location>
</feature>
<feature type="transmembrane region" description="Helical" evidence="5">
    <location>
        <begin position="424"/>
        <end position="447"/>
    </location>
</feature>
<feature type="domain" description="Major facilitator superfamily (MFS) profile" evidence="6">
    <location>
        <begin position="33"/>
        <end position="512"/>
    </location>
</feature>
<feature type="transmembrane region" description="Helical" evidence="5">
    <location>
        <begin position="158"/>
        <end position="176"/>
    </location>
</feature>
<feature type="transmembrane region" description="Helical" evidence="5">
    <location>
        <begin position="182"/>
        <end position="203"/>
    </location>
</feature>
<feature type="transmembrane region" description="Helical" evidence="5">
    <location>
        <begin position="331"/>
        <end position="349"/>
    </location>
</feature>
<reference evidence="7 8" key="1">
    <citation type="journal article" date="2021" name="Elife">
        <title>Chloroplast acquisition without the gene transfer in kleptoplastic sea slugs, Plakobranchus ocellatus.</title>
        <authorList>
            <person name="Maeda T."/>
            <person name="Takahashi S."/>
            <person name="Yoshida T."/>
            <person name="Shimamura S."/>
            <person name="Takaki Y."/>
            <person name="Nagai Y."/>
            <person name="Toyoda A."/>
            <person name="Suzuki Y."/>
            <person name="Arimoto A."/>
            <person name="Ishii H."/>
            <person name="Satoh N."/>
            <person name="Nishiyama T."/>
            <person name="Hasebe M."/>
            <person name="Maruyama T."/>
            <person name="Minagawa J."/>
            <person name="Obokata J."/>
            <person name="Shigenobu S."/>
        </authorList>
    </citation>
    <scope>NUCLEOTIDE SEQUENCE [LARGE SCALE GENOMIC DNA]</scope>
</reference>
<proteinExistence type="predicted"/>
<evidence type="ECO:0000256" key="1">
    <source>
        <dbReference type="ARBA" id="ARBA00004141"/>
    </source>
</evidence>
<dbReference type="SUPFAM" id="SSF103473">
    <property type="entry name" value="MFS general substrate transporter"/>
    <property type="match status" value="1"/>
</dbReference>
<dbReference type="InterPro" id="IPR036259">
    <property type="entry name" value="MFS_trans_sf"/>
</dbReference>
<keyword evidence="2 5" id="KW-0812">Transmembrane</keyword>
<feature type="transmembrane region" description="Helical" evidence="5">
    <location>
        <begin position="243"/>
        <end position="261"/>
    </location>
</feature>
<gene>
    <name evidence="7" type="ORF">ElyMa_003942100</name>
</gene>
<evidence type="ECO:0000256" key="5">
    <source>
        <dbReference type="SAM" id="Phobius"/>
    </source>
</evidence>
<name>A0AAV4FU18_9GAST</name>
<dbReference type="EMBL" id="BMAT01008018">
    <property type="protein sequence ID" value="GFR76346.1"/>
    <property type="molecule type" value="Genomic_DNA"/>
</dbReference>
<feature type="transmembrane region" description="Helical" evidence="5">
    <location>
        <begin position="361"/>
        <end position="385"/>
    </location>
</feature>
<dbReference type="GO" id="GO:0016020">
    <property type="term" value="C:membrane"/>
    <property type="evidence" value="ECO:0007669"/>
    <property type="project" value="UniProtKB-SubCell"/>
</dbReference>
<evidence type="ECO:0000256" key="4">
    <source>
        <dbReference type="ARBA" id="ARBA00023136"/>
    </source>
</evidence>
<dbReference type="PROSITE" id="PS50850">
    <property type="entry name" value="MFS"/>
    <property type="match status" value="1"/>
</dbReference>
<accession>A0AAV4FU18</accession>
<dbReference type="Proteomes" id="UP000762676">
    <property type="component" value="Unassembled WGS sequence"/>
</dbReference>
<feature type="transmembrane region" description="Helical" evidence="5">
    <location>
        <begin position="485"/>
        <end position="507"/>
    </location>
</feature>
<evidence type="ECO:0000313" key="7">
    <source>
        <dbReference type="EMBL" id="GFR76346.1"/>
    </source>
</evidence>
<evidence type="ECO:0000256" key="2">
    <source>
        <dbReference type="ARBA" id="ARBA00022692"/>
    </source>
</evidence>
<dbReference type="Gene3D" id="1.20.1250.20">
    <property type="entry name" value="MFS general substrate transporter like domains"/>
    <property type="match status" value="1"/>
</dbReference>
<feature type="transmembrane region" description="Helical" evidence="5">
    <location>
        <begin position="392"/>
        <end position="412"/>
    </location>
</feature>
<dbReference type="PANTHER" id="PTHR24064">
    <property type="entry name" value="SOLUTE CARRIER FAMILY 22 MEMBER"/>
    <property type="match status" value="1"/>
</dbReference>
<keyword evidence="4 5" id="KW-0472">Membrane</keyword>
<dbReference type="AlphaFoldDB" id="A0AAV4FU18"/>
<comment type="caution">
    <text evidence="7">The sequence shown here is derived from an EMBL/GenBank/DDBJ whole genome shotgun (WGS) entry which is preliminary data.</text>
</comment>
<sequence>MKINFCPPGQTQIASLDDVIQDIGACGVFQGLLVLALHTSIFVSVWGIMMMAFGSFNPGWVCLDSLLDGIDDGSPLLSTDLTSSNNATEELNGTDRCSLYKTCANLSFSSGTSTVASEWGLVCDQAWALKVIFTVQMAGVFVGAYLSGHIGECVGRKASLYSMILLNGVANFLAIFSPSWKVFAAIRFFIGLAAGGIMLPAYAMPPEFAGQFWRGVITSLPTWNFGAALFAISVILLKDWRHLHILSAVVSGLVFLPVFWVPESFRWLAVHGRDKDATAVVTKIARMNGRPKPSLEILVNMAECERRRVAVEGSGQYSYLDLFRDSHVRKATLIMSFVWFSSAIVYYGISFNVQALSGDYYINFLILSVIELPSPLICFPTVTYFSRRWGTAFLFFIVSVACFGITIVTLALESDKEDESRKVTIVVTLASVAKIAIVSSWAVVALFCAELFPTAVRNLGFGFINSLARLGSYVGPMLFPQDPALLYLAMIVLGVLNLVCSVLHLLLPETKGKPLEDILRSKALHLRIDGMALTKKQNGEEMEEEENHSYQA</sequence>
<feature type="transmembrane region" description="Helical" evidence="5">
    <location>
        <begin position="32"/>
        <end position="56"/>
    </location>
</feature>
<dbReference type="InterPro" id="IPR020846">
    <property type="entry name" value="MFS_dom"/>
</dbReference>
<evidence type="ECO:0000256" key="3">
    <source>
        <dbReference type="ARBA" id="ARBA00022989"/>
    </source>
</evidence>
<comment type="subcellular location">
    <subcellularLocation>
        <location evidence="1">Membrane</location>
        <topology evidence="1">Multi-pass membrane protein</topology>
    </subcellularLocation>
</comment>
<keyword evidence="8" id="KW-1185">Reference proteome</keyword>
<dbReference type="Pfam" id="PF00083">
    <property type="entry name" value="Sugar_tr"/>
    <property type="match status" value="1"/>
</dbReference>
<evidence type="ECO:0000259" key="6">
    <source>
        <dbReference type="PROSITE" id="PS50850"/>
    </source>
</evidence>
<protein>
    <submittedName>
        <fullName evidence="7">Solute carrier family 22 member 15-like</fullName>
    </submittedName>
</protein>
<keyword evidence="3 5" id="KW-1133">Transmembrane helix</keyword>
<dbReference type="GO" id="GO:0022857">
    <property type="term" value="F:transmembrane transporter activity"/>
    <property type="evidence" value="ECO:0007669"/>
    <property type="project" value="InterPro"/>
</dbReference>
<organism evidence="7 8">
    <name type="scientific">Elysia marginata</name>
    <dbReference type="NCBI Taxonomy" id="1093978"/>
    <lineage>
        <taxon>Eukaryota</taxon>
        <taxon>Metazoa</taxon>
        <taxon>Spiralia</taxon>
        <taxon>Lophotrochozoa</taxon>
        <taxon>Mollusca</taxon>
        <taxon>Gastropoda</taxon>
        <taxon>Heterobranchia</taxon>
        <taxon>Euthyneura</taxon>
        <taxon>Panpulmonata</taxon>
        <taxon>Sacoglossa</taxon>
        <taxon>Placobranchoidea</taxon>
        <taxon>Plakobranchidae</taxon>
        <taxon>Elysia</taxon>
    </lineage>
</organism>
<dbReference type="InterPro" id="IPR005828">
    <property type="entry name" value="MFS_sugar_transport-like"/>
</dbReference>